<dbReference type="GO" id="GO:0006265">
    <property type="term" value="P:DNA topological change"/>
    <property type="evidence" value="ECO:0007669"/>
    <property type="project" value="InterPro"/>
</dbReference>
<dbReference type="SUPFAM" id="SSF55869">
    <property type="entry name" value="DNA topoisomerase I domain"/>
    <property type="match status" value="1"/>
</dbReference>
<dbReference type="Gene3D" id="3.30.66.10">
    <property type="entry name" value="DNA topoisomerase I domain"/>
    <property type="match status" value="1"/>
</dbReference>
<evidence type="ECO:0000259" key="9">
    <source>
        <dbReference type="Pfam" id="PF21338"/>
    </source>
</evidence>
<comment type="caution">
    <text evidence="10">The sequence shown here is derived from an EMBL/GenBank/DDBJ whole genome shotgun (WGS) entry which is preliminary data.</text>
</comment>
<dbReference type="EMBL" id="PYBJ01000031">
    <property type="protein sequence ID" value="PSM38233.1"/>
    <property type="molecule type" value="Genomic_DNA"/>
</dbReference>
<evidence type="ECO:0000256" key="7">
    <source>
        <dbReference type="SAM" id="MobiDB-lite"/>
    </source>
</evidence>
<organism evidence="10 11">
    <name type="scientific">Streptomyces dioscori</name>
    <dbReference type="NCBI Taxonomy" id="2109333"/>
    <lineage>
        <taxon>Bacteria</taxon>
        <taxon>Bacillati</taxon>
        <taxon>Actinomycetota</taxon>
        <taxon>Actinomycetes</taxon>
        <taxon>Kitasatosporales</taxon>
        <taxon>Streptomycetaceae</taxon>
        <taxon>Streptomyces</taxon>
        <taxon>Streptomyces aurantiacus group</taxon>
    </lineage>
</organism>
<proteinExistence type="inferred from homology"/>
<dbReference type="InterPro" id="IPR013500">
    <property type="entry name" value="TopoI_cat_euk"/>
</dbReference>
<dbReference type="PROSITE" id="PS52038">
    <property type="entry name" value="TOPO_IB_2"/>
    <property type="match status" value="1"/>
</dbReference>
<dbReference type="Gene3D" id="3.90.15.10">
    <property type="entry name" value="Topoisomerase I, Chain A, domain 3"/>
    <property type="match status" value="1"/>
</dbReference>
<name>A0A2P8PW54_9ACTN</name>
<dbReference type="InterPro" id="IPR001631">
    <property type="entry name" value="TopoI"/>
</dbReference>
<keyword evidence="11" id="KW-1185">Reference proteome</keyword>
<dbReference type="Pfam" id="PF21338">
    <property type="entry name" value="Top1B_N_bact"/>
    <property type="match status" value="1"/>
</dbReference>
<dbReference type="RefSeq" id="WP_107021564.1">
    <property type="nucleotide sequence ID" value="NZ_KZ679057.1"/>
</dbReference>
<dbReference type="EC" id="5.6.2.1" evidence="3"/>
<protein>
    <recommendedName>
        <fullName evidence="3">DNA topoisomerase</fullName>
        <ecNumber evidence="3">5.6.2.1</ecNumber>
    </recommendedName>
</protein>
<feature type="domain" description="DNA topoisomerase I catalytic core eukaryotic-type" evidence="8">
    <location>
        <begin position="82"/>
        <end position="287"/>
    </location>
</feature>
<comment type="catalytic activity">
    <reaction evidence="1">
        <text>ATP-independent breakage of single-stranded DNA, followed by passage and rejoining.</text>
        <dbReference type="EC" id="5.6.2.1"/>
    </reaction>
</comment>
<evidence type="ECO:0000256" key="1">
    <source>
        <dbReference type="ARBA" id="ARBA00000213"/>
    </source>
</evidence>
<keyword evidence="6 10" id="KW-0413">Isomerase</keyword>
<evidence type="ECO:0000256" key="4">
    <source>
        <dbReference type="ARBA" id="ARBA00023029"/>
    </source>
</evidence>
<feature type="region of interest" description="Disordered" evidence="7">
    <location>
        <begin position="1"/>
        <end position="36"/>
    </location>
</feature>
<feature type="domain" description="DNA topoisomerase IB N-terminal" evidence="9">
    <location>
        <begin position="21"/>
        <end position="69"/>
    </location>
</feature>
<gene>
    <name evidence="10" type="ORF">C6Y14_38585</name>
</gene>
<sequence>MRFRTSDLTGPGYGRRRHGSGFRYLDTKGKALPNGPETRRVRDLVIPPAWQNVWISPHPNGHIQAVGTDEADRRQYLYHPLFREKQEAAKHTRILEVGAALPEVRRQVGKGLEGSGLSRERVLSLAVRLLDLGFFRVGDDRYAKTNESYGLTTVRRHQVTCSKGAVGFDYAAKSGRRYCREIVDEQVYSGVRALLRRRDDDEHLFAYYESRSWHTIDATDLNRHLRDLAGLDISSKDFRTWHATVLAAVALAVSAEVADTSPTARKRAAARAVREVAGYLGNTPSVCRASYINPRLFELFDEGRTIAPALTSLGSVPVAGALATQPVEEAVLSLLST</sequence>
<keyword evidence="5" id="KW-0238">DNA-binding</keyword>
<evidence type="ECO:0000313" key="10">
    <source>
        <dbReference type="EMBL" id="PSM38233.1"/>
    </source>
</evidence>
<dbReference type="InterPro" id="IPR011010">
    <property type="entry name" value="DNA_brk_join_enz"/>
</dbReference>
<comment type="similarity">
    <text evidence="2">Belongs to the type IB topoisomerase family.</text>
</comment>
<dbReference type="PRINTS" id="PR00416">
    <property type="entry name" value="EUTPISMRASEI"/>
</dbReference>
<reference evidence="10 11" key="1">
    <citation type="submission" date="2018-03" db="EMBL/GenBank/DDBJ databases">
        <title>Streptomyces dioscori sp. nov., a novel endophytic actinobacterium isolated from bulbil of Dioscorea bulbifera L.</title>
        <authorList>
            <person name="Zhikuan W."/>
        </authorList>
    </citation>
    <scope>NUCLEOTIDE SEQUENCE [LARGE SCALE GENOMIC DNA]</scope>
    <source>
        <strain evidence="10 11">A217</strain>
    </source>
</reference>
<evidence type="ECO:0000256" key="6">
    <source>
        <dbReference type="ARBA" id="ARBA00023235"/>
    </source>
</evidence>
<evidence type="ECO:0000256" key="2">
    <source>
        <dbReference type="ARBA" id="ARBA00006645"/>
    </source>
</evidence>
<dbReference type="OrthoDB" id="9778962at2"/>
<dbReference type="Gene3D" id="1.10.132.120">
    <property type="match status" value="1"/>
</dbReference>
<dbReference type="InterPro" id="IPR035447">
    <property type="entry name" value="DNA_topo_I_N_sf"/>
</dbReference>
<dbReference type="InterPro" id="IPR049331">
    <property type="entry name" value="Top1B_N_bact"/>
</dbReference>
<dbReference type="InterPro" id="IPR014711">
    <property type="entry name" value="TopoI_cat_a-hlx-sub_euk"/>
</dbReference>
<accession>A0A2P8PW54</accession>
<evidence type="ECO:0000256" key="5">
    <source>
        <dbReference type="ARBA" id="ARBA00023125"/>
    </source>
</evidence>
<dbReference type="GO" id="GO:0003677">
    <property type="term" value="F:DNA binding"/>
    <property type="evidence" value="ECO:0007669"/>
    <property type="project" value="UniProtKB-KW"/>
</dbReference>
<dbReference type="Pfam" id="PF01028">
    <property type="entry name" value="Topoisom_I"/>
    <property type="match status" value="1"/>
</dbReference>
<dbReference type="AlphaFoldDB" id="A0A2P8PW54"/>
<dbReference type="GO" id="GO:0003917">
    <property type="term" value="F:DNA topoisomerase type I (single strand cut, ATP-independent) activity"/>
    <property type="evidence" value="ECO:0007669"/>
    <property type="project" value="UniProtKB-EC"/>
</dbReference>
<evidence type="ECO:0000256" key="3">
    <source>
        <dbReference type="ARBA" id="ARBA00012891"/>
    </source>
</evidence>
<dbReference type="SUPFAM" id="SSF56349">
    <property type="entry name" value="DNA breaking-rejoining enzymes"/>
    <property type="match status" value="1"/>
</dbReference>
<dbReference type="Proteomes" id="UP000240429">
    <property type="component" value="Unassembled WGS sequence"/>
</dbReference>
<evidence type="ECO:0000259" key="8">
    <source>
        <dbReference type="Pfam" id="PF01028"/>
    </source>
</evidence>
<keyword evidence="4" id="KW-0799">Topoisomerase</keyword>
<evidence type="ECO:0000313" key="11">
    <source>
        <dbReference type="Proteomes" id="UP000240429"/>
    </source>
</evidence>